<proteinExistence type="predicted"/>
<dbReference type="FunFam" id="3.40.50.300:FF:000011">
    <property type="entry name" value="Putative ABC transporter ATP-binding component"/>
    <property type="match status" value="1"/>
</dbReference>
<dbReference type="RefSeq" id="WP_154240324.1">
    <property type="nucleotide sequence ID" value="NZ_CAUFAO010000028.1"/>
</dbReference>
<keyword evidence="7" id="KW-1185">Reference proteome</keyword>
<dbReference type="GO" id="GO:0016887">
    <property type="term" value="F:ATP hydrolysis activity"/>
    <property type="evidence" value="ECO:0007669"/>
    <property type="project" value="InterPro"/>
</dbReference>
<dbReference type="AlphaFoldDB" id="A0A6N7SB86"/>
<dbReference type="InterPro" id="IPR003593">
    <property type="entry name" value="AAA+_ATPase"/>
</dbReference>
<dbReference type="PANTHER" id="PTHR42855:SF2">
    <property type="entry name" value="DRUG RESISTANCE ABC TRANSPORTER,ATP-BINDING PROTEIN"/>
    <property type="match status" value="1"/>
</dbReference>
<dbReference type="EMBL" id="WKPI01000039">
    <property type="protein sequence ID" value="MSC34626.1"/>
    <property type="molecule type" value="Genomic_DNA"/>
</dbReference>
<dbReference type="Proteomes" id="UP000480929">
    <property type="component" value="Unassembled WGS sequence"/>
</dbReference>
<gene>
    <name evidence="5" type="ORF">GKD88_15975</name>
    <name evidence="4" type="ORF">GKE08_16300</name>
</gene>
<evidence type="ECO:0000313" key="6">
    <source>
        <dbReference type="Proteomes" id="UP000433575"/>
    </source>
</evidence>
<dbReference type="InterPro" id="IPR003439">
    <property type="entry name" value="ABC_transporter-like_ATP-bd"/>
</dbReference>
<dbReference type="SMART" id="SM00382">
    <property type="entry name" value="AAA"/>
    <property type="match status" value="2"/>
</dbReference>
<reference evidence="6 7" key="1">
    <citation type="journal article" date="2019" name="Nat. Med.">
        <title>A library of human gut bacterial isolates paired with longitudinal multiomics data enables mechanistic microbiome research.</title>
        <authorList>
            <person name="Poyet M."/>
            <person name="Groussin M."/>
            <person name="Gibbons S.M."/>
            <person name="Avila-Pacheco J."/>
            <person name="Jiang X."/>
            <person name="Kearney S.M."/>
            <person name="Perrotta A.R."/>
            <person name="Berdy B."/>
            <person name="Zhao S."/>
            <person name="Lieberman T.D."/>
            <person name="Swanson P.K."/>
            <person name="Smith M."/>
            <person name="Roesemann S."/>
            <person name="Alexander J.E."/>
            <person name="Rich S.A."/>
            <person name="Livny J."/>
            <person name="Vlamakis H."/>
            <person name="Clish C."/>
            <person name="Bullock K."/>
            <person name="Deik A."/>
            <person name="Scott J."/>
            <person name="Pierce K.A."/>
            <person name="Xavier R.J."/>
            <person name="Alm E.J."/>
        </authorList>
    </citation>
    <scope>NUCLEOTIDE SEQUENCE [LARGE SCALE GENOMIC DNA]</scope>
    <source>
        <strain evidence="4 6">BIOML-A4</strain>
        <strain evidence="5 7">BIOML-A5</strain>
    </source>
</reference>
<dbReference type="InterPro" id="IPR032781">
    <property type="entry name" value="ABC_tran_Xtn"/>
</dbReference>
<dbReference type="InterPro" id="IPR051309">
    <property type="entry name" value="ABCF_ATPase"/>
</dbReference>
<dbReference type="EMBL" id="WKPJ01000037">
    <property type="protein sequence ID" value="MSA90895.1"/>
    <property type="molecule type" value="Genomic_DNA"/>
</dbReference>
<evidence type="ECO:0000256" key="1">
    <source>
        <dbReference type="ARBA" id="ARBA00022741"/>
    </source>
</evidence>
<protein>
    <submittedName>
        <fullName evidence="4">ATP-binding cassette domain-containing protein</fullName>
    </submittedName>
</protein>
<dbReference type="InterPro" id="IPR017871">
    <property type="entry name" value="ABC_transporter-like_CS"/>
</dbReference>
<dbReference type="OrthoDB" id="9760950at2"/>
<comment type="caution">
    <text evidence="4">The sequence shown here is derived from an EMBL/GenBank/DDBJ whole genome shotgun (WGS) entry which is preliminary data.</text>
</comment>
<dbReference type="SUPFAM" id="SSF52540">
    <property type="entry name" value="P-loop containing nucleoside triphosphate hydrolases"/>
    <property type="match status" value="2"/>
</dbReference>
<evidence type="ECO:0000313" key="4">
    <source>
        <dbReference type="EMBL" id="MSA90895.1"/>
    </source>
</evidence>
<name>A0A6N7SB86_9FIRM</name>
<organism evidence="4 6">
    <name type="scientific">Holdemania massiliensis</name>
    <dbReference type="NCBI Taxonomy" id="1468449"/>
    <lineage>
        <taxon>Bacteria</taxon>
        <taxon>Bacillati</taxon>
        <taxon>Bacillota</taxon>
        <taxon>Erysipelotrichia</taxon>
        <taxon>Erysipelotrichales</taxon>
        <taxon>Erysipelotrichaceae</taxon>
        <taxon>Holdemania</taxon>
    </lineage>
</organism>
<feature type="domain" description="ABC transporter" evidence="3">
    <location>
        <begin position="321"/>
        <end position="514"/>
    </location>
</feature>
<sequence length="514" mass="58638">MSYCSVSHLTHQFDEKKLYQDVTFELLKDEHCGIVGPNGAGKSTLMKILTGLISPDQGEIRWQPGITLGALNQQAWTDQAELTILEFLRTAFEPLWQWEEQMNQAYFKAASEASEAWLKKAGRLQEQLNAAGFYEIEVIIEKTITGLGLDQIGVQKRLSQLSGGQRAKVILAQLILRNPDVLLLDEPTNYLDHEHVVWLAEVLRQREGAFLVITHDFAFLQQIATSILNVEWGQITKYYGSYTSFLQQKEHRQKEYRRQYEAQQVKIKKTEEYIRRNIAGVNTRIAQGRRKQLERMERLTPPDTVAHLHFDFPYTACGQGILLATAGLSVGYDHPLLPPLDLTVQAGEKWVITGFNGIGKTTLLKTLIGELPPLAHKVQRSEQIQINYFSQMLSWPDPKQSALAMFSDQFPHKTLQELRFQLAQCRITHELAMRPLETLSGGEQARVKLCLTLQKEGSLLILDEPTQHLDNQVKKALKEALQRYPGAIILVCHEAGFYAEWIDKQLSLSRLLRR</sequence>
<dbReference type="Proteomes" id="UP000433575">
    <property type="component" value="Unassembled WGS sequence"/>
</dbReference>
<dbReference type="PANTHER" id="PTHR42855">
    <property type="entry name" value="ABC TRANSPORTER ATP-BINDING SUBUNIT"/>
    <property type="match status" value="1"/>
</dbReference>
<dbReference type="CDD" id="cd03221">
    <property type="entry name" value="ABCF_EF-3"/>
    <property type="match status" value="2"/>
</dbReference>
<dbReference type="Pfam" id="PF00005">
    <property type="entry name" value="ABC_tran"/>
    <property type="match status" value="2"/>
</dbReference>
<evidence type="ECO:0000313" key="5">
    <source>
        <dbReference type="EMBL" id="MSC34626.1"/>
    </source>
</evidence>
<keyword evidence="1" id="KW-0547">Nucleotide-binding</keyword>
<dbReference type="PROSITE" id="PS00211">
    <property type="entry name" value="ABC_TRANSPORTER_1"/>
    <property type="match status" value="2"/>
</dbReference>
<feature type="domain" description="ABC transporter" evidence="3">
    <location>
        <begin position="1"/>
        <end position="257"/>
    </location>
</feature>
<dbReference type="Gene3D" id="3.40.50.300">
    <property type="entry name" value="P-loop containing nucleotide triphosphate hydrolases"/>
    <property type="match status" value="2"/>
</dbReference>
<dbReference type="InterPro" id="IPR027417">
    <property type="entry name" value="P-loop_NTPase"/>
</dbReference>
<evidence type="ECO:0000313" key="7">
    <source>
        <dbReference type="Proteomes" id="UP000480929"/>
    </source>
</evidence>
<accession>A0A6N7SB86</accession>
<evidence type="ECO:0000256" key="2">
    <source>
        <dbReference type="ARBA" id="ARBA00022840"/>
    </source>
</evidence>
<dbReference type="PROSITE" id="PS50893">
    <property type="entry name" value="ABC_TRANSPORTER_2"/>
    <property type="match status" value="2"/>
</dbReference>
<keyword evidence="2 4" id="KW-0067">ATP-binding</keyword>
<dbReference type="Pfam" id="PF12848">
    <property type="entry name" value="ABC_tran_Xtn"/>
    <property type="match status" value="1"/>
</dbReference>
<dbReference type="GO" id="GO:0005524">
    <property type="term" value="F:ATP binding"/>
    <property type="evidence" value="ECO:0007669"/>
    <property type="project" value="UniProtKB-KW"/>
</dbReference>
<evidence type="ECO:0000259" key="3">
    <source>
        <dbReference type="PROSITE" id="PS50893"/>
    </source>
</evidence>